<evidence type="ECO:0000313" key="2">
    <source>
        <dbReference type="EMBL" id="GAA1870489.1"/>
    </source>
</evidence>
<dbReference type="PROSITE" id="PS51257">
    <property type="entry name" value="PROKAR_LIPOPROTEIN"/>
    <property type="match status" value="1"/>
</dbReference>
<evidence type="ECO:0000313" key="3">
    <source>
        <dbReference type="Proteomes" id="UP001500449"/>
    </source>
</evidence>
<proteinExistence type="predicted"/>
<organism evidence="2 3">
    <name type="scientific">Pseudonocardia ailaonensis</name>
    <dbReference type="NCBI Taxonomy" id="367279"/>
    <lineage>
        <taxon>Bacteria</taxon>
        <taxon>Bacillati</taxon>
        <taxon>Actinomycetota</taxon>
        <taxon>Actinomycetes</taxon>
        <taxon>Pseudonocardiales</taxon>
        <taxon>Pseudonocardiaceae</taxon>
        <taxon>Pseudonocardia</taxon>
    </lineage>
</organism>
<sequence length="181" mass="18344">MVSWWRRVLPVLAVGALLAGCGGASEQQTVDWANGLCTSYAGFREAAIVGPAAASDVPSQARSLSTYLGTTAAALDKALADLDRLGASPVSGGDQAVTRFRSQLGGYRTAFQQAKSQVDALDLRGSGLADRLKNAVAPVLALQDTTQDPLAGLDPAVTDAAGKAPACQNLSTLGTGATGGR</sequence>
<reference evidence="2 3" key="1">
    <citation type="journal article" date="2019" name="Int. J. Syst. Evol. Microbiol.">
        <title>The Global Catalogue of Microorganisms (GCM) 10K type strain sequencing project: providing services to taxonomists for standard genome sequencing and annotation.</title>
        <authorList>
            <consortium name="The Broad Institute Genomics Platform"/>
            <consortium name="The Broad Institute Genome Sequencing Center for Infectious Disease"/>
            <person name="Wu L."/>
            <person name="Ma J."/>
        </authorList>
    </citation>
    <scope>NUCLEOTIDE SEQUENCE [LARGE SCALE GENOMIC DNA]</scope>
    <source>
        <strain evidence="2 3">JCM 16009</strain>
    </source>
</reference>
<feature type="chain" id="PRO_5046176144" evidence="1">
    <location>
        <begin position="25"/>
        <end position="181"/>
    </location>
</feature>
<dbReference type="EMBL" id="BAAAQK010000025">
    <property type="protein sequence ID" value="GAA1870489.1"/>
    <property type="molecule type" value="Genomic_DNA"/>
</dbReference>
<protein>
    <submittedName>
        <fullName evidence="2">Uncharacterized protein</fullName>
    </submittedName>
</protein>
<keyword evidence="3" id="KW-1185">Reference proteome</keyword>
<name>A0ABN2NIB6_9PSEU</name>
<keyword evidence="1" id="KW-0732">Signal</keyword>
<dbReference type="Proteomes" id="UP001500449">
    <property type="component" value="Unassembled WGS sequence"/>
</dbReference>
<dbReference type="RefSeq" id="WP_344424369.1">
    <property type="nucleotide sequence ID" value="NZ_BAAAQK010000025.1"/>
</dbReference>
<evidence type="ECO:0000256" key="1">
    <source>
        <dbReference type="SAM" id="SignalP"/>
    </source>
</evidence>
<accession>A0ABN2NIB6</accession>
<gene>
    <name evidence="2" type="ORF">GCM10009836_58930</name>
</gene>
<comment type="caution">
    <text evidence="2">The sequence shown here is derived from an EMBL/GenBank/DDBJ whole genome shotgun (WGS) entry which is preliminary data.</text>
</comment>
<feature type="signal peptide" evidence="1">
    <location>
        <begin position="1"/>
        <end position="24"/>
    </location>
</feature>